<dbReference type="HOGENOM" id="CLU_2694579_0_0_1"/>
<dbReference type="EMBL" id="KN826346">
    <property type="protein sequence ID" value="KIK79212.1"/>
    <property type="molecule type" value="Genomic_DNA"/>
</dbReference>
<dbReference type="Proteomes" id="UP000054538">
    <property type="component" value="Unassembled WGS sequence"/>
</dbReference>
<dbReference type="InParanoid" id="A0A0D0C8E2"/>
<evidence type="ECO:0000313" key="2">
    <source>
        <dbReference type="Proteomes" id="UP000054538"/>
    </source>
</evidence>
<reference evidence="2" key="2">
    <citation type="submission" date="2015-01" db="EMBL/GenBank/DDBJ databases">
        <title>Evolutionary Origins and Diversification of the Mycorrhizal Mutualists.</title>
        <authorList>
            <consortium name="DOE Joint Genome Institute"/>
            <consortium name="Mycorrhizal Genomics Consortium"/>
            <person name="Kohler A."/>
            <person name="Kuo A."/>
            <person name="Nagy L.G."/>
            <person name="Floudas D."/>
            <person name="Copeland A."/>
            <person name="Barry K.W."/>
            <person name="Cichocki N."/>
            <person name="Veneault-Fourrey C."/>
            <person name="LaButti K."/>
            <person name="Lindquist E.A."/>
            <person name="Lipzen A."/>
            <person name="Lundell T."/>
            <person name="Morin E."/>
            <person name="Murat C."/>
            <person name="Riley R."/>
            <person name="Ohm R."/>
            <person name="Sun H."/>
            <person name="Tunlid A."/>
            <person name="Henrissat B."/>
            <person name="Grigoriev I.V."/>
            <person name="Hibbett D.S."/>
            <person name="Martin F."/>
        </authorList>
    </citation>
    <scope>NUCLEOTIDE SEQUENCE [LARGE SCALE GENOMIC DNA]</scope>
    <source>
        <strain evidence="2">Ve08.2h10</strain>
    </source>
</reference>
<proteinExistence type="predicted"/>
<reference evidence="1 2" key="1">
    <citation type="submission" date="2014-04" db="EMBL/GenBank/DDBJ databases">
        <authorList>
            <consortium name="DOE Joint Genome Institute"/>
            <person name="Kuo A."/>
            <person name="Kohler A."/>
            <person name="Jargeat P."/>
            <person name="Nagy L.G."/>
            <person name="Floudas D."/>
            <person name="Copeland A."/>
            <person name="Barry K.W."/>
            <person name="Cichocki N."/>
            <person name="Veneault-Fourrey C."/>
            <person name="LaButti K."/>
            <person name="Lindquist E.A."/>
            <person name="Lipzen A."/>
            <person name="Lundell T."/>
            <person name="Morin E."/>
            <person name="Murat C."/>
            <person name="Sun H."/>
            <person name="Tunlid A."/>
            <person name="Henrissat B."/>
            <person name="Grigoriev I.V."/>
            <person name="Hibbett D.S."/>
            <person name="Martin F."/>
            <person name="Nordberg H.P."/>
            <person name="Cantor M.N."/>
            <person name="Hua S.X."/>
        </authorList>
    </citation>
    <scope>NUCLEOTIDE SEQUENCE [LARGE SCALE GENOMIC DNA]</scope>
    <source>
        <strain evidence="1 2">Ve08.2h10</strain>
    </source>
</reference>
<feature type="non-terminal residue" evidence="1">
    <location>
        <position position="74"/>
    </location>
</feature>
<dbReference type="AlphaFoldDB" id="A0A0D0C8E2"/>
<gene>
    <name evidence="1" type="ORF">PAXRUDRAFT_834215</name>
</gene>
<protein>
    <submittedName>
        <fullName evidence="1">Uncharacterized protein</fullName>
    </submittedName>
</protein>
<evidence type="ECO:0000313" key="1">
    <source>
        <dbReference type="EMBL" id="KIK79212.1"/>
    </source>
</evidence>
<accession>A0A0D0C8E2</accession>
<keyword evidence="2" id="KW-1185">Reference proteome</keyword>
<sequence length="74" mass="8435">MQRNGKVEKWRNGKVETWTCIWAGKQTWSGGAELTCMAWDITYSPIIESSVRCPSDVKGLVKQLLDDNLVTKYI</sequence>
<name>A0A0D0C8E2_9AGAM</name>
<organism evidence="1 2">
    <name type="scientific">Paxillus rubicundulus Ve08.2h10</name>
    <dbReference type="NCBI Taxonomy" id="930991"/>
    <lineage>
        <taxon>Eukaryota</taxon>
        <taxon>Fungi</taxon>
        <taxon>Dikarya</taxon>
        <taxon>Basidiomycota</taxon>
        <taxon>Agaricomycotina</taxon>
        <taxon>Agaricomycetes</taxon>
        <taxon>Agaricomycetidae</taxon>
        <taxon>Boletales</taxon>
        <taxon>Paxilineae</taxon>
        <taxon>Paxillaceae</taxon>
        <taxon>Paxillus</taxon>
    </lineage>
</organism>